<keyword evidence="2" id="KW-1185">Reference proteome</keyword>
<evidence type="ECO:0000313" key="1">
    <source>
        <dbReference type="EMBL" id="OZC08254.1"/>
    </source>
</evidence>
<dbReference type="Proteomes" id="UP000242913">
    <property type="component" value="Unassembled WGS sequence"/>
</dbReference>
<protein>
    <submittedName>
        <fullName evidence="1">Uncharacterized protein</fullName>
    </submittedName>
</protein>
<accession>A0A238BTF6</accession>
<name>A0A238BTF6_9BILA</name>
<reference evidence="1 2" key="1">
    <citation type="submission" date="2015-12" db="EMBL/GenBank/DDBJ databases">
        <title>Draft genome of the nematode, Onchocerca flexuosa.</title>
        <authorList>
            <person name="Mitreva M."/>
        </authorList>
    </citation>
    <scope>NUCLEOTIDE SEQUENCE [LARGE SCALE GENOMIC DNA]</scope>
    <source>
        <strain evidence="1">Red Deer</strain>
    </source>
</reference>
<dbReference type="OrthoDB" id="5808350at2759"/>
<dbReference type="EMBL" id="KZ270011">
    <property type="protein sequence ID" value="OZC08254.1"/>
    <property type="molecule type" value="Genomic_DNA"/>
</dbReference>
<proteinExistence type="predicted"/>
<dbReference type="AlphaFoldDB" id="A0A238BTF6"/>
<organism evidence="1 2">
    <name type="scientific">Onchocerca flexuosa</name>
    <dbReference type="NCBI Taxonomy" id="387005"/>
    <lineage>
        <taxon>Eukaryota</taxon>
        <taxon>Metazoa</taxon>
        <taxon>Ecdysozoa</taxon>
        <taxon>Nematoda</taxon>
        <taxon>Chromadorea</taxon>
        <taxon>Rhabditida</taxon>
        <taxon>Spirurina</taxon>
        <taxon>Spiruromorpha</taxon>
        <taxon>Filarioidea</taxon>
        <taxon>Onchocercidae</taxon>
        <taxon>Onchocerca</taxon>
    </lineage>
</organism>
<sequence>MTWPYQRFLCLALRVTLLPEDVNMYLENTLFGHQAANVLYLQANYSMRHMCAALLRTLRLLLILQLILCNSLCSSKKYRRYYQKHYHVTLSVRNHNVTEAKFFRLIGVGNTADFFVAPGDVFTKTYEVDSISLLLRLGRNFLIAVILQVMEVYYYPGAVGFSDWYQVYDEMLKNNIAY</sequence>
<evidence type="ECO:0000313" key="2">
    <source>
        <dbReference type="Proteomes" id="UP000242913"/>
    </source>
</evidence>
<gene>
    <name evidence="1" type="ORF">X798_04733</name>
</gene>